<dbReference type="STRING" id="1679170.AC625_20165"/>
<dbReference type="AlphaFoldDB" id="A0A0K9GY42"/>
<keyword evidence="3" id="KW-1185">Reference proteome</keyword>
<dbReference type="InterPro" id="IPR019635">
    <property type="entry name" value="DUF2500"/>
</dbReference>
<dbReference type="Proteomes" id="UP000037146">
    <property type="component" value="Unassembled WGS sequence"/>
</dbReference>
<proteinExistence type="predicted"/>
<keyword evidence="1" id="KW-1133">Transmembrane helix</keyword>
<dbReference type="PATRIC" id="fig|1679170.3.peg.4573"/>
<feature type="transmembrane region" description="Helical" evidence="1">
    <location>
        <begin position="12"/>
        <end position="33"/>
    </location>
</feature>
<dbReference type="Gene3D" id="2.40.50.660">
    <property type="match status" value="1"/>
</dbReference>
<dbReference type="Pfam" id="PF10694">
    <property type="entry name" value="DUF2500"/>
    <property type="match status" value="1"/>
</dbReference>
<keyword evidence="1" id="KW-0472">Membrane</keyword>
<dbReference type="RefSeq" id="WP_049682925.1">
    <property type="nucleotide sequence ID" value="NZ_LFZW01000001.1"/>
</dbReference>
<name>A0A0K9GY42_9BACI</name>
<evidence type="ECO:0000313" key="3">
    <source>
        <dbReference type="Proteomes" id="UP000037146"/>
    </source>
</evidence>
<dbReference type="OrthoDB" id="282886at2"/>
<organism evidence="2 3">
    <name type="scientific">Peribacillus loiseleuriae</name>
    <dbReference type="NCBI Taxonomy" id="1679170"/>
    <lineage>
        <taxon>Bacteria</taxon>
        <taxon>Bacillati</taxon>
        <taxon>Bacillota</taxon>
        <taxon>Bacilli</taxon>
        <taxon>Bacillales</taxon>
        <taxon>Bacillaceae</taxon>
        <taxon>Peribacillus</taxon>
    </lineage>
</organism>
<evidence type="ECO:0000256" key="1">
    <source>
        <dbReference type="SAM" id="Phobius"/>
    </source>
</evidence>
<accession>A0A0K9GY42</accession>
<evidence type="ECO:0000313" key="2">
    <source>
        <dbReference type="EMBL" id="KMY51573.1"/>
    </source>
</evidence>
<dbReference type="EMBL" id="LFZW01000001">
    <property type="protein sequence ID" value="KMY51573.1"/>
    <property type="molecule type" value="Genomic_DNA"/>
</dbReference>
<protein>
    <recommendedName>
        <fullName evidence="4">DUF2500 domain-containing protein</fullName>
    </recommendedName>
</protein>
<keyword evidence="1" id="KW-0812">Transmembrane</keyword>
<comment type="caution">
    <text evidence="2">The sequence shown here is derived from an EMBL/GenBank/DDBJ whole genome shotgun (WGS) entry which is preliminary data.</text>
</comment>
<gene>
    <name evidence="2" type="ORF">AC625_20165</name>
</gene>
<evidence type="ECO:0008006" key="4">
    <source>
        <dbReference type="Google" id="ProtNLM"/>
    </source>
</evidence>
<sequence>MFEAPGDFIFDIVPMFFVAFFIIIFGIIIFAMIKGIATWNSNNDAPRLTVPAKIVAKRMSIQGGGETRAYNHYYITFEVDSGDRMEFQVKDLEYGQLIEGDMGNLQFQGTRYLEFTRIRQN</sequence>
<reference evidence="3" key="1">
    <citation type="submission" date="2015-07" db="EMBL/GenBank/DDBJ databases">
        <title>Genome sequencing project for genomic taxonomy and phylogenomics of Bacillus-like bacteria.</title>
        <authorList>
            <person name="Liu B."/>
            <person name="Wang J."/>
            <person name="Zhu Y."/>
            <person name="Liu G."/>
            <person name="Chen Q."/>
            <person name="Chen Z."/>
            <person name="Lan J."/>
            <person name="Che J."/>
            <person name="Ge C."/>
            <person name="Shi H."/>
            <person name="Pan Z."/>
            <person name="Liu X."/>
        </authorList>
    </citation>
    <scope>NUCLEOTIDE SEQUENCE [LARGE SCALE GENOMIC DNA]</scope>
    <source>
        <strain evidence="3">FJAT-27997</strain>
    </source>
</reference>